<dbReference type="InterPro" id="IPR012677">
    <property type="entry name" value="Nucleotide-bd_a/b_plait_sf"/>
</dbReference>
<dbReference type="CDD" id="cd06257">
    <property type="entry name" value="DnaJ"/>
    <property type="match status" value="1"/>
</dbReference>
<evidence type="ECO:0000256" key="3">
    <source>
        <dbReference type="ARBA" id="ARBA00022490"/>
    </source>
</evidence>
<evidence type="ECO:0000256" key="4">
    <source>
        <dbReference type="ARBA" id="ARBA00023186"/>
    </source>
</evidence>
<dbReference type="PANTHER" id="PTHR44313:SF1">
    <property type="entry name" value="DNAJ HOMOLOG SUBFAMILY C MEMBER 17"/>
    <property type="match status" value="1"/>
</dbReference>
<evidence type="ECO:0000256" key="2">
    <source>
        <dbReference type="ARBA" id="ARBA00004496"/>
    </source>
</evidence>
<dbReference type="PROSITE" id="PS50076">
    <property type="entry name" value="DNAJ_2"/>
    <property type="match status" value="1"/>
</dbReference>
<dbReference type="InterPro" id="IPR035979">
    <property type="entry name" value="RBD_domain_sf"/>
</dbReference>
<evidence type="ECO:0000256" key="6">
    <source>
        <dbReference type="SAM" id="MobiDB-lite"/>
    </source>
</evidence>
<evidence type="ECO:0000256" key="5">
    <source>
        <dbReference type="ARBA" id="ARBA00023242"/>
    </source>
</evidence>
<dbReference type="GO" id="GO:0005737">
    <property type="term" value="C:cytoplasm"/>
    <property type="evidence" value="ECO:0007669"/>
    <property type="project" value="UniProtKB-SubCell"/>
</dbReference>
<dbReference type="InterPro" id="IPR001623">
    <property type="entry name" value="DnaJ_domain"/>
</dbReference>
<dbReference type="SUPFAM" id="SSF46565">
    <property type="entry name" value="Chaperone J-domain"/>
    <property type="match status" value="1"/>
</dbReference>
<comment type="subcellular location">
    <subcellularLocation>
        <location evidence="2">Cytoplasm</location>
    </subcellularLocation>
    <subcellularLocation>
        <location evidence="1">Nucleus</location>
    </subcellularLocation>
</comment>
<dbReference type="InterPro" id="IPR036869">
    <property type="entry name" value="J_dom_sf"/>
</dbReference>
<gene>
    <name evidence="8" type="ORF">ECRASSUSDP1_LOCUS16879</name>
</gene>
<organism evidence="8 9">
    <name type="scientific">Euplotes crassus</name>
    <dbReference type="NCBI Taxonomy" id="5936"/>
    <lineage>
        <taxon>Eukaryota</taxon>
        <taxon>Sar</taxon>
        <taxon>Alveolata</taxon>
        <taxon>Ciliophora</taxon>
        <taxon>Intramacronucleata</taxon>
        <taxon>Spirotrichea</taxon>
        <taxon>Hypotrichia</taxon>
        <taxon>Euplotida</taxon>
        <taxon>Euplotidae</taxon>
        <taxon>Moneuplotes</taxon>
    </lineage>
</organism>
<name>A0AAD2D0E7_EUPCR</name>
<feature type="domain" description="J" evidence="7">
    <location>
        <begin position="6"/>
        <end position="82"/>
    </location>
</feature>
<sequence>MISSNNPYDLLGLEELCDNERLVRRNYRKLALKYHPDKNKTKEGAEMFLKIGEALKILTDPEEKKQLDAKIEARRRQQDRLINASEDRKKVIEDLLRREKEYLDKMMAQRMSKSHQKHPEEEEKKESEIDILKRETKKREREQDINHFEQARRESRKRKKEVKTVIQVKWDRKKTQYSKGLLATIFEGYGVYVPNVVMDTKPGKAFVEFLDSDSASKAFEEISSDEVGFKIKIISNEILEEKKEIDYEVKKKGVQGIFQQLGITFEKRDIDFEKLSTLEEMEQTIMSKLESKTSY</sequence>
<dbReference type="Proteomes" id="UP001295684">
    <property type="component" value="Unassembled WGS sequence"/>
</dbReference>
<feature type="region of interest" description="Disordered" evidence="6">
    <location>
        <begin position="109"/>
        <end position="156"/>
    </location>
</feature>
<proteinExistence type="predicted"/>
<dbReference type="SMART" id="SM00271">
    <property type="entry name" value="DnaJ"/>
    <property type="match status" value="1"/>
</dbReference>
<protein>
    <recommendedName>
        <fullName evidence="7">J domain-containing protein</fullName>
    </recommendedName>
</protein>
<reference evidence="8" key="1">
    <citation type="submission" date="2023-07" db="EMBL/GenBank/DDBJ databases">
        <authorList>
            <consortium name="AG Swart"/>
            <person name="Singh M."/>
            <person name="Singh A."/>
            <person name="Seah K."/>
            <person name="Emmerich C."/>
        </authorList>
    </citation>
    <scope>NUCLEOTIDE SEQUENCE</scope>
    <source>
        <strain evidence="8">DP1</strain>
    </source>
</reference>
<feature type="compositionally biased region" description="Basic and acidic residues" evidence="6">
    <location>
        <begin position="117"/>
        <end position="153"/>
    </location>
</feature>
<dbReference type="Pfam" id="PF00076">
    <property type="entry name" value="RRM_1"/>
    <property type="match status" value="1"/>
</dbReference>
<evidence type="ECO:0000313" key="9">
    <source>
        <dbReference type="Proteomes" id="UP001295684"/>
    </source>
</evidence>
<dbReference type="EMBL" id="CAMPGE010017006">
    <property type="protein sequence ID" value="CAI2375517.1"/>
    <property type="molecule type" value="Genomic_DNA"/>
</dbReference>
<dbReference type="Gene3D" id="1.10.287.110">
    <property type="entry name" value="DnaJ domain"/>
    <property type="match status" value="1"/>
</dbReference>
<dbReference type="Gene3D" id="3.30.70.330">
    <property type="match status" value="1"/>
</dbReference>
<keyword evidence="9" id="KW-1185">Reference proteome</keyword>
<dbReference type="GO" id="GO:0003723">
    <property type="term" value="F:RNA binding"/>
    <property type="evidence" value="ECO:0007669"/>
    <property type="project" value="InterPro"/>
</dbReference>
<dbReference type="GO" id="GO:0000390">
    <property type="term" value="P:spliceosomal complex disassembly"/>
    <property type="evidence" value="ECO:0007669"/>
    <property type="project" value="TreeGrafter"/>
</dbReference>
<dbReference type="PRINTS" id="PR00625">
    <property type="entry name" value="JDOMAIN"/>
</dbReference>
<keyword evidence="3" id="KW-0963">Cytoplasm</keyword>
<evidence type="ECO:0000259" key="7">
    <source>
        <dbReference type="PROSITE" id="PS50076"/>
    </source>
</evidence>
<evidence type="ECO:0000256" key="1">
    <source>
        <dbReference type="ARBA" id="ARBA00004123"/>
    </source>
</evidence>
<dbReference type="GO" id="GO:0005681">
    <property type="term" value="C:spliceosomal complex"/>
    <property type="evidence" value="ECO:0007669"/>
    <property type="project" value="TreeGrafter"/>
</dbReference>
<dbReference type="Pfam" id="PF00226">
    <property type="entry name" value="DnaJ"/>
    <property type="match status" value="1"/>
</dbReference>
<dbReference type="SUPFAM" id="SSF54928">
    <property type="entry name" value="RNA-binding domain, RBD"/>
    <property type="match status" value="1"/>
</dbReference>
<dbReference type="AlphaFoldDB" id="A0AAD2D0E7"/>
<evidence type="ECO:0000313" key="8">
    <source>
        <dbReference type="EMBL" id="CAI2375517.1"/>
    </source>
</evidence>
<keyword evidence="5" id="KW-0539">Nucleus</keyword>
<dbReference type="InterPro" id="IPR052094">
    <property type="entry name" value="Pre-mRNA-splicing_ERAD"/>
</dbReference>
<dbReference type="InterPro" id="IPR000504">
    <property type="entry name" value="RRM_dom"/>
</dbReference>
<keyword evidence="4" id="KW-0143">Chaperone</keyword>
<dbReference type="PANTHER" id="PTHR44313">
    <property type="entry name" value="DNAJ HOMOLOG SUBFAMILY C MEMBER 17"/>
    <property type="match status" value="1"/>
</dbReference>
<comment type="caution">
    <text evidence="8">The sequence shown here is derived from an EMBL/GenBank/DDBJ whole genome shotgun (WGS) entry which is preliminary data.</text>
</comment>
<accession>A0AAD2D0E7</accession>